<dbReference type="RefSeq" id="WP_025367423.1">
    <property type="nucleotide sequence ID" value="NZ_CP007029.1"/>
</dbReference>
<evidence type="ECO:0000313" key="7">
    <source>
        <dbReference type="Proteomes" id="UP000005289"/>
    </source>
</evidence>
<comment type="subcellular location">
    <subcellularLocation>
        <location evidence="1">Cytoplasm</location>
    </subcellularLocation>
</comment>
<accession>W0DIJ5</accession>
<dbReference type="Pfam" id="PF03937">
    <property type="entry name" value="Sdh5"/>
    <property type="match status" value="1"/>
</dbReference>
<keyword evidence="4" id="KW-0963">Cytoplasm</keyword>
<dbReference type="SUPFAM" id="SSF109910">
    <property type="entry name" value="YgfY-like"/>
    <property type="match status" value="1"/>
</dbReference>
<dbReference type="AlphaFoldDB" id="W0DIJ5"/>
<dbReference type="PANTHER" id="PTHR39585">
    <property type="entry name" value="FAD ASSEMBLY FACTOR SDHE"/>
    <property type="match status" value="1"/>
</dbReference>
<organism evidence="6 7">
    <name type="scientific">Thioalkalivibrio paradoxus ARh 1</name>
    <dbReference type="NCBI Taxonomy" id="713585"/>
    <lineage>
        <taxon>Bacteria</taxon>
        <taxon>Pseudomonadati</taxon>
        <taxon>Pseudomonadota</taxon>
        <taxon>Gammaproteobacteria</taxon>
        <taxon>Chromatiales</taxon>
        <taxon>Ectothiorhodospiraceae</taxon>
        <taxon>Thioalkalivibrio</taxon>
    </lineage>
</organism>
<name>W0DIJ5_9GAMM</name>
<reference evidence="6 7" key="1">
    <citation type="submission" date="2013-12" db="EMBL/GenBank/DDBJ databases">
        <authorList>
            <consortium name="DOE Joint Genome Institute"/>
            <person name="Muyzer G."/>
            <person name="Huntemann M."/>
            <person name="Han J."/>
            <person name="Chen A."/>
            <person name="Kyrpides N."/>
            <person name="Mavromatis K."/>
            <person name="Markowitz V."/>
            <person name="Palaniappan K."/>
            <person name="Ivanova N."/>
            <person name="Schaumberg A."/>
            <person name="Pati A."/>
            <person name="Liolios K."/>
            <person name="Nordberg H.P."/>
            <person name="Cantor M.N."/>
            <person name="Hua S.X."/>
            <person name="Woyke T."/>
        </authorList>
    </citation>
    <scope>NUCLEOTIDE SEQUENCE [LARGE SCALE GENOMIC DNA]</scope>
    <source>
        <strain evidence="6 7">ARh 1</strain>
    </source>
</reference>
<evidence type="ECO:0000256" key="5">
    <source>
        <dbReference type="ARBA" id="ARBA00023186"/>
    </source>
</evidence>
<dbReference type="HOGENOM" id="CLU_103054_2_2_6"/>
<dbReference type="OrthoDB" id="9180899at2"/>
<evidence type="ECO:0000256" key="4">
    <source>
        <dbReference type="ARBA" id="ARBA00022490"/>
    </source>
</evidence>
<dbReference type="EMBL" id="CP007029">
    <property type="protein sequence ID" value="AHE98449.1"/>
    <property type="molecule type" value="Genomic_DNA"/>
</dbReference>
<dbReference type="InterPro" id="IPR050531">
    <property type="entry name" value="SdhE_FAD_assembly_factor"/>
</dbReference>
<dbReference type="Proteomes" id="UP000005289">
    <property type="component" value="Chromosome"/>
</dbReference>
<dbReference type="InterPro" id="IPR036714">
    <property type="entry name" value="SDH_sf"/>
</dbReference>
<keyword evidence="5" id="KW-0143">Chaperone</keyword>
<evidence type="ECO:0000256" key="3">
    <source>
        <dbReference type="ARBA" id="ARBA00019418"/>
    </source>
</evidence>
<keyword evidence="7" id="KW-1185">Reference proteome</keyword>
<dbReference type="PANTHER" id="PTHR39585:SF1">
    <property type="entry name" value="FAD ASSEMBLY FACTOR SDHE"/>
    <property type="match status" value="1"/>
</dbReference>
<dbReference type="Gene3D" id="1.10.150.250">
    <property type="entry name" value="Flavinator of succinate dehydrogenase"/>
    <property type="match status" value="1"/>
</dbReference>
<dbReference type="KEGG" id="tti:THITH_09425"/>
<dbReference type="GO" id="GO:0005737">
    <property type="term" value="C:cytoplasm"/>
    <property type="evidence" value="ECO:0007669"/>
    <property type="project" value="UniProtKB-SubCell"/>
</dbReference>
<dbReference type="STRING" id="713585.THITH_09425"/>
<evidence type="ECO:0000313" key="6">
    <source>
        <dbReference type="EMBL" id="AHE98449.1"/>
    </source>
</evidence>
<dbReference type="GO" id="GO:0006105">
    <property type="term" value="P:succinate metabolic process"/>
    <property type="evidence" value="ECO:0007669"/>
    <property type="project" value="TreeGrafter"/>
</dbReference>
<protein>
    <recommendedName>
        <fullName evidence="3">FAD assembly factor SdhE</fullName>
    </recommendedName>
</protein>
<sequence>MRPDARTRWRCRRGMLENDLLLGQFLDHGYDQLDQEGRDAFERLLGYPDDVLLQIVLGRQETVDSGIARLVPLIRAAAKACTED</sequence>
<gene>
    <name evidence="6" type="ORF">THITH_09425</name>
</gene>
<proteinExistence type="inferred from homology"/>
<comment type="similarity">
    <text evidence="2">Belongs to the SdhE FAD assembly factor family.</text>
</comment>
<evidence type="ECO:0000256" key="2">
    <source>
        <dbReference type="ARBA" id="ARBA00008571"/>
    </source>
</evidence>
<dbReference type="InterPro" id="IPR005631">
    <property type="entry name" value="SDH"/>
</dbReference>
<evidence type="ECO:0000256" key="1">
    <source>
        <dbReference type="ARBA" id="ARBA00004496"/>
    </source>
</evidence>